<dbReference type="EMBL" id="CP019948">
    <property type="protein sequence ID" value="ARN81114.1"/>
    <property type="molecule type" value="Genomic_DNA"/>
</dbReference>
<dbReference type="AlphaFoldDB" id="A0A1W6MU37"/>
<keyword evidence="2" id="KW-1185">Reference proteome</keyword>
<name>A0A1W6MU37_9HYPH</name>
<dbReference type="OrthoDB" id="7432757at2"/>
<proteinExistence type="predicted"/>
<dbReference type="InterPro" id="IPR022050">
    <property type="entry name" value="T_hemolysin"/>
</dbReference>
<evidence type="ECO:0000313" key="2">
    <source>
        <dbReference type="Proteomes" id="UP000193978"/>
    </source>
</evidence>
<dbReference type="Pfam" id="PF12261">
    <property type="entry name" value="T_hemolysin"/>
    <property type="match status" value="1"/>
</dbReference>
<evidence type="ECO:0008006" key="3">
    <source>
        <dbReference type="Google" id="ProtNLM"/>
    </source>
</evidence>
<sequence>MATLVIPEHHRLRGSAERFIREVYEQEYGARLRAFPRRLLVKLGHQGEILCAAGLRTCDEGFFSERYLDTTIESALTRVQGRSVARERIFETSTFASRSPRAVPLFIGQIIDWGENSGFEWSFFTITRRLSTLLDRLGLDLAPLGRADPARIENADSWGSYYEQEPRVYAVNRDCQIGNLAARRRQAVNA</sequence>
<gene>
    <name evidence="1" type="ORF">B1812_08515</name>
</gene>
<reference evidence="1 2" key="1">
    <citation type="submission" date="2017-02" db="EMBL/GenBank/DDBJ databases">
        <authorList>
            <person name="Peterson S.W."/>
        </authorList>
    </citation>
    <scope>NUCLEOTIDE SEQUENCE [LARGE SCALE GENOMIC DNA]</scope>
    <source>
        <strain evidence="1 2">S285</strain>
    </source>
</reference>
<accession>A0A1W6MU37</accession>
<dbReference type="RefSeq" id="WP_085771202.1">
    <property type="nucleotide sequence ID" value="NZ_AP027149.1"/>
</dbReference>
<dbReference type="Proteomes" id="UP000193978">
    <property type="component" value="Chromosome"/>
</dbReference>
<dbReference type="STRING" id="655015.B1812_08515"/>
<protein>
    <recommendedName>
        <fullName evidence="3">Thermostable hemolysin</fullName>
    </recommendedName>
</protein>
<evidence type="ECO:0000313" key="1">
    <source>
        <dbReference type="EMBL" id="ARN81114.1"/>
    </source>
</evidence>
<organism evidence="1 2">
    <name type="scientific">Methylocystis bryophila</name>
    <dbReference type="NCBI Taxonomy" id="655015"/>
    <lineage>
        <taxon>Bacteria</taxon>
        <taxon>Pseudomonadati</taxon>
        <taxon>Pseudomonadota</taxon>
        <taxon>Alphaproteobacteria</taxon>
        <taxon>Hyphomicrobiales</taxon>
        <taxon>Methylocystaceae</taxon>
        <taxon>Methylocystis</taxon>
    </lineage>
</organism>
<dbReference type="KEGG" id="mbry:B1812_08515"/>